<accession>A0ABN1MSV4</accession>
<keyword evidence="4 7" id="KW-0267">Excision nuclease</keyword>
<dbReference type="InterPro" id="IPR000305">
    <property type="entry name" value="GIY-YIG_endonuc"/>
</dbReference>
<dbReference type="InterPro" id="IPR010994">
    <property type="entry name" value="RuvA_2-like"/>
</dbReference>
<dbReference type="Pfam" id="PF22920">
    <property type="entry name" value="UvrC_RNaseH"/>
    <property type="match status" value="1"/>
</dbReference>
<keyword evidence="2 7" id="KW-0227">DNA damage</keyword>
<comment type="subunit">
    <text evidence="7">Interacts with UvrB in an incision complex.</text>
</comment>
<gene>
    <name evidence="7 10" type="primary">uvrC</name>
    <name evidence="10" type="ORF">GCM10009118_28100</name>
</gene>
<dbReference type="InterPro" id="IPR036876">
    <property type="entry name" value="UVR_dom_sf"/>
</dbReference>
<dbReference type="SUPFAM" id="SSF82771">
    <property type="entry name" value="GIY-YIG endonuclease"/>
    <property type="match status" value="1"/>
</dbReference>
<dbReference type="PANTHER" id="PTHR30562">
    <property type="entry name" value="UVRC/OXIDOREDUCTASE"/>
    <property type="match status" value="1"/>
</dbReference>
<dbReference type="CDD" id="cd10434">
    <property type="entry name" value="GIY-YIG_UvrC_Cho"/>
    <property type="match status" value="1"/>
</dbReference>
<name>A0ABN1MSV4_9FLAO</name>
<dbReference type="InterPro" id="IPR035901">
    <property type="entry name" value="GIY-YIG_endonuc_sf"/>
</dbReference>
<dbReference type="RefSeq" id="WP_343789151.1">
    <property type="nucleotide sequence ID" value="NZ_BAAAFH010000022.1"/>
</dbReference>
<dbReference type="PROSITE" id="PS50165">
    <property type="entry name" value="UVRC"/>
    <property type="match status" value="1"/>
</dbReference>
<comment type="similarity">
    <text evidence="7">Belongs to the UvrC family.</text>
</comment>
<evidence type="ECO:0000259" key="8">
    <source>
        <dbReference type="PROSITE" id="PS50164"/>
    </source>
</evidence>
<dbReference type="Gene3D" id="3.40.1440.10">
    <property type="entry name" value="GIY-YIG endonuclease"/>
    <property type="match status" value="1"/>
</dbReference>
<comment type="caution">
    <text evidence="10">The sequence shown here is derived from an EMBL/GenBank/DDBJ whole genome shotgun (WGS) entry which is preliminary data.</text>
</comment>
<dbReference type="HAMAP" id="MF_00203">
    <property type="entry name" value="UvrC"/>
    <property type="match status" value="1"/>
</dbReference>
<evidence type="ECO:0000256" key="7">
    <source>
        <dbReference type="HAMAP-Rule" id="MF_00203"/>
    </source>
</evidence>
<dbReference type="Gene3D" id="1.10.150.20">
    <property type="entry name" value="5' to 3' exonuclease, C-terminal subdomain"/>
    <property type="match status" value="1"/>
</dbReference>
<dbReference type="Gene3D" id="3.30.420.340">
    <property type="entry name" value="UvrC, RNAse H endonuclease domain"/>
    <property type="match status" value="1"/>
</dbReference>
<dbReference type="Pfam" id="PF01541">
    <property type="entry name" value="GIY-YIG"/>
    <property type="match status" value="1"/>
</dbReference>
<dbReference type="SMART" id="SM00465">
    <property type="entry name" value="GIYc"/>
    <property type="match status" value="1"/>
</dbReference>
<evidence type="ECO:0000256" key="4">
    <source>
        <dbReference type="ARBA" id="ARBA00022881"/>
    </source>
</evidence>
<evidence type="ECO:0000256" key="3">
    <source>
        <dbReference type="ARBA" id="ARBA00022769"/>
    </source>
</evidence>
<keyword evidence="11" id="KW-1185">Reference proteome</keyword>
<dbReference type="PROSITE" id="PS50164">
    <property type="entry name" value="GIY_YIG"/>
    <property type="match status" value="1"/>
</dbReference>
<evidence type="ECO:0000256" key="6">
    <source>
        <dbReference type="ARBA" id="ARBA00023236"/>
    </source>
</evidence>
<evidence type="ECO:0000256" key="1">
    <source>
        <dbReference type="ARBA" id="ARBA00022490"/>
    </source>
</evidence>
<evidence type="ECO:0000256" key="2">
    <source>
        <dbReference type="ARBA" id="ARBA00022763"/>
    </source>
</evidence>
<evidence type="ECO:0000313" key="11">
    <source>
        <dbReference type="Proteomes" id="UP001501126"/>
    </source>
</evidence>
<comment type="function">
    <text evidence="7">The UvrABC repair system catalyzes the recognition and processing of DNA lesions. UvrC both incises the 5' and 3' sides of the lesion. The N-terminal half is responsible for the 3' incision and the C-terminal half is responsible for the 5' incision.</text>
</comment>
<evidence type="ECO:0000256" key="5">
    <source>
        <dbReference type="ARBA" id="ARBA00023204"/>
    </source>
</evidence>
<dbReference type="SUPFAM" id="SSF46600">
    <property type="entry name" value="C-terminal UvrC-binding domain of UvrB"/>
    <property type="match status" value="1"/>
</dbReference>
<dbReference type="PANTHER" id="PTHR30562:SF1">
    <property type="entry name" value="UVRABC SYSTEM PROTEIN C"/>
    <property type="match status" value="1"/>
</dbReference>
<dbReference type="NCBIfam" id="TIGR00194">
    <property type="entry name" value="uvrC"/>
    <property type="match status" value="1"/>
</dbReference>
<dbReference type="Proteomes" id="UP001501126">
    <property type="component" value="Unassembled WGS sequence"/>
</dbReference>
<proteinExistence type="inferred from homology"/>
<dbReference type="InterPro" id="IPR001162">
    <property type="entry name" value="UvrC_RNase_H_dom"/>
</dbReference>
<dbReference type="InterPro" id="IPR038476">
    <property type="entry name" value="UvrC_RNase_H_dom_sf"/>
</dbReference>
<dbReference type="InterPro" id="IPR050066">
    <property type="entry name" value="UvrABC_protein_C"/>
</dbReference>
<comment type="subcellular location">
    <subcellularLocation>
        <location evidence="7">Cytoplasm</location>
    </subcellularLocation>
</comment>
<dbReference type="SUPFAM" id="SSF47781">
    <property type="entry name" value="RuvA domain 2-like"/>
    <property type="match status" value="1"/>
</dbReference>
<feature type="domain" description="UvrC family homology region profile" evidence="9">
    <location>
        <begin position="272"/>
        <end position="480"/>
    </location>
</feature>
<dbReference type="Pfam" id="PF08459">
    <property type="entry name" value="UvrC_RNaseH_dom"/>
    <property type="match status" value="1"/>
</dbReference>
<dbReference type="InterPro" id="IPR004791">
    <property type="entry name" value="UvrC"/>
</dbReference>
<reference evidence="10 11" key="1">
    <citation type="journal article" date="2019" name="Int. J. Syst. Evol. Microbiol.">
        <title>The Global Catalogue of Microorganisms (GCM) 10K type strain sequencing project: providing services to taxonomists for standard genome sequencing and annotation.</title>
        <authorList>
            <consortium name="The Broad Institute Genomics Platform"/>
            <consortium name="The Broad Institute Genome Sequencing Center for Infectious Disease"/>
            <person name="Wu L."/>
            <person name="Ma J."/>
        </authorList>
    </citation>
    <scope>NUCLEOTIDE SEQUENCE [LARGE SCALE GENOMIC DNA]</scope>
    <source>
        <strain evidence="10 11">JCM 16083</strain>
    </source>
</reference>
<sequence>MSNKKTEYIELILRTLPENPGVYQYFDESGKIIYVGKAKNLKKRVNSYFNKQDLDGKTRMLVRKIRDIQYIVVATEMDALLLENNLIKKYQPRYNIQLKDDKTYPWICVKNEAFPRIFSTRRVVKDGSRYYGPYPSGRMMHALLDLIRRLYPLRTCGLDLSQNAIEKRNYKVCLEYHIGNCKGPCEAKQTIQEYNKYIEDIHDILKGNISSVIRKIKVLMQEEAEAYRFEEAQLLKEKCELLENYKSKSTIVSPTVSEVDVFTVLDDGDSFFVNYLVIKSGAIIHAFTSEIKKKLNETAAEVVGFALPELRERFQSPSKEVLVEELPDVKLEGIRFFVPQRGDKKELLDLSLRNTRAYRMDKLKRQKIKDPEAHKNRILTQIQKDFRLKELPVHIECFDNSNFQGTNAVSACVVFRDGKPSTKDYRHFTIQTVEGPDDFASMEEAVYRRYRRLKEEDKPFPQLVVIDGGKGQLGSALKALERLNLRGKIPVVGIAKRLEEIFFPGDSLPLYLDKRSESLKVIQHMRNEAHRFGITHHRNKRSKNSLVSELSEIKGIGPKTYEELMTHFKSVKRIREASLDSLISVIGQAKAKIVHAYFNGM</sequence>
<organism evidence="10 11">
    <name type="scientific">Wandonia haliotis</name>
    <dbReference type="NCBI Taxonomy" id="574963"/>
    <lineage>
        <taxon>Bacteria</taxon>
        <taxon>Pseudomonadati</taxon>
        <taxon>Bacteroidota</taxon>
        <taxon>Flavobacteriia</taxon>
        <taxon>Flavobacteriales</taxon>
        <taxon>Crocinitomicaceae</taxon>
        <taxon>Wandonia</taxon>
    </lineage>
</organism>
<keyword evidence="6 7" id="KW-0742">SOS response</keyword>
<evidence type="ECO:0000313" key="10">
    <source>
        <dbReference type="EMBL" id="GAA0876400.1"/>
    </source>
</evidence>
<evidence type="ECO:0000259" key="9">
    <source>
        <dbReference type="PROSITE" id="PS50165"/>
    </source>
</evidence>
<feature type="domain" description="GIY-YIG" evidence="8">
    <location>
        <begin position="18"/>
        <end position="96"/>
    </location>
</feature>
<protein>
    <recommendedName>
        <fullName evidence="7">UvrABC system protein C</fullName>
        <shortName evidence="7">Protein UvrC</shortName>
    </recommendedName>
    <alternativeName>
        <fullName evidence="7">Excinuclease ABC subunit C</fullName>
    </alternativeName>
</protein>
<dbReference type="InterPro" id="IPR047296">
    <property type="entry name" value="GIY-YIG_UvrC_Cho"/>
</dbReference>
<keyword evidence="5 7" id="KW-0234">DNA repair</keyword>
<keyword evidence="1 7" id="KW-0963">Cytoplasm</keyword>
<dbReference type="EMBL" id="BAAAFH010000022">
    <property type="protein sequence ID" value="GAA0876400.1"/>
    <property type="molecule type" value="Genomic_DNA"/>
</dbReference>
<keyword evidence="3 7" id="KW-0228">DNA excision</keyword>